<accession>A0A6N8GPQ9</accession>
<dbReference type="InterPro" id="IPR040255">
    <property type="entry name" value="Non-specific_endonuclease"/>
</dbReference>
<dbReference type="SUPFAM" id="SSF54060">
    <property type="entry name" value="His-Me finger endonucleases"/>
    <property type="match status" value="1"/>
</dbReference>
<dbReference type="GO" id="GO:0016787">
    <property type="term" value="F:hydrolase activity"/>
    <property type="evidence" value="ECO:0007669"/>
    <property type="project" value="InterPro"/>
</dbReference>
<dbReference type="GO" id="GO:0046872">
    <property type="term" value="F:metal ion binding"/>
    <property type="evidence" value="ECO:0007669"/>
    <property type="project" value="UniProtKB-KW"/>
</dbReference>
<feature type="compositionally biased region" description="Low complexity" evidence="3">
    <location>
        <begin position="22"/>
        <end position="37"/>
    </location>
</feature>
<dbReference type="Proteomes" id="UP000436989">
    <property type="component" value="Unassembled WGS sequence"/>
</dbReference>
<evidence type="ECO:0000313" key="7">
    <source>
        <dbReference type="Proteomes" id="UP000436989"/>
    </source>
</evidence>
<dbReference type="InterPro" id="IPR044929">
    <property type="entry name" value="DNA/RNA_non-sp_Endonuclease_sf"/>
</dbReference>
<evidence type="ECO:0000259" key="4">
    <source>
        <dbReference type="SMART" id="SM00477"/>
    </source>
</evidence>
<feature type="region of interest" description="Disordered" evidence="3">
    <location>
        <begin position="1"/>
        <end position="38"/>
    </location>
</feature>
<dbReference type="Gene3D" id="3.40.570.10">
    <property type="entry name" value="Extracellular Endonuclease, subunit A"/>
    <property type="match status" value="1"/>
</dbReference>
<protein>
    <recommendedName>
        <fullName evidence="8">DNA/RNA non-specific endonuclease</fullName>
    </recommendedName>
</protein>
<feature type="domain" description="DNA/RNA non-specific endonuclease/pyrophosphatase/phosphodiesterase" evidence="5">
    <location>
        <begin position="80"/>
        <end position="291"/>
    </location>
</feature>
<dbReference type="RefSeq" id="WP_162459989.1">
    <property type="nucleotide sequence ID" value="NZ_WOGU01000019.1"/>
</dbReference>
<dbReference type="EMBL" id="WOGU01000019">
    <property type="protein sequence ID" value="MUN64759.1"/>
    <property type="molecule type" value="Genomic_DNA"/>
</dbReference>
<evidence type="ECO:0000259" key="5">
    <source>
        <dbReference type="SMART" id="SM00892"/>
    </source>
</evidence>
<keyword evidence="2" id="KW-0479">Metal-binding</keyword>
<keyword evidence="7" id="KW-1185">Reference proteome</keyword>
<dbReference type="SMART" id="SM00892">
    <property type="entry name" value="Endonuclease_NS"/>
    <property type="match status" value="1"/>
</dbReference>
<dbReference type="AlphaFoldDB" id="A0A6N8GPQ9"/>
<dbReference type="InterPro" id="IPR001604">
    <property type="entry name" value="Endo_G_ENPP1-like_dom"/>
</dbReference>
<organism evidence="6 7">
    <name type="scientific">Kocuria sediminis</name>
    <dbReference type="NCBI Taxonomy" id="1038857"/>
    <lineage>
        <taxon>Bacteria</taxon>
        <taxon>Bacillati</taxon>
        <taxon>Actinomycetota</taxon>
        <taxon>Actinomycetes</taxon>
        <taxon>Micrococcales</taxon>
        <taxon>Micrococcaceae</taxon>
        <taxon>Kocuria</taxon>
    </lineage>
</organism>
<gene>
    <name evidence="6" type="ORF">GMA12_16700</name>
</gene>
<evidence type="ECO:0008006" key="8">
    <source>
        <dbReference type="Google" id="ProtNLM"/>
    </source>
</evidence>
<proteinExistence type="predicted"/>
<sequence length="315" mass="34772">MIDPLGSPGADGPGGNGQQERPPAGTGATIPPATDGGWAQAVSIDPDYSNRGGYREDFLELPVPLPGREAFGDAASAELTYHHFSIVMHRPRRLALFTAVNIDGRASTRLRRDSDRWIVDPRLPPGEQTDEGLYRDNQLDRGHLVRRLDPAWGPLARAANDDTFHFTNATPQHHDFNAGQTLWAGLEDYILHNADNRDLAVSVFTGPVLHDDDPPYRGVALPRQFFKLVAMVTTTNQLTVTAYLLSQEALLEEFAARAEEFSFGAYRTFQVPVRRIAALTGLDLAAHIAADPLERLRVTVLPRELLRPQDMLLVS</sequence>
<dbReference type="InterPro" id="IPR020821">
    <property type="entry name" value="ENPP1-3/EXOG-like_nuc-like"/>
</dbReference>
<dbReference type="PANTHER" id="PTHR13966">
    <property type="entry name" value="ENDONUCLEASE RELATED"/>
    <property type="match status" value="1"/>
</dbReference>
<comment type="caution">
    <text evidence="6">The sequence shown here is derived from an EMBL/GenBank/DDBJ whole genome shotgun (WGS) entry which is preliminary data.</text>
</comment>
<dbReference type="PANTHER" id="PTHR13966:SF5">
    <property type="entry name" value="ENDONUCLEASE G, MITOCHONDRIAL"/>
    <property type="match status" value="1"/>
</dbReference>
<dbReference type="Pfam" id="PF01223">
    <property type="entry name" value="Endonuclease_NS"/>
    <property type="match status" value="1"/>
</dbReference>
<feature type="domain" description="ENPP1-3/EXOG-like endonuclease/phosphodiesterase" evidence="4">
    <location>
        <begin position="81"/>
        <end position="291"/>
    </location>
</feature>
<evidence type="ECO:0000256" key="2">
    <source>
        <dbReference type="PIRSR" id="PIRSR640255-2"/>
    </source>
</evidence>
<name>A0A6N8GPQ9_9MICC</name>
<dbReference type="CDD" id="cd00091">
    <property type="entry name" value="NUC"/>
    <property type="match status" value="1"/>
</dbReference>
<dbReference type="SMART" id="SM00477">
    <property type="entry name" value="NUC"/>
    <property type="match status" value="1"/>
</dbReference>
<evidence type="ECO:0000313" key="6">
    <source>
        <dbReference type="EMBL" id="MUN64759.1"/>
    </source>
</evidence>
<evidence type="ECO:0000256" key="3">
    <source>
        <dbReference type="SAM" id="MobiDB-lite"/>
    </source>
</evidence>
<dbReference type="GO" id="GO:0004519">
    <property type="term" value="F:endonuclease activity"/>
    <property type="evidence" value="ECO:0007669"/>
    <property type="project" value="TreeGrafter"/>
</dbReference>
<evidence type="ECO:0000256" key="1">
    <source>
        <dbReference type="PIRSR" id="PIRSR640255-1"/>
    </source>
</evidence>
<feature type="active site" description="Proton acceptor" evidence="1">
    <location>
        <position position="143"/>
    </location>
</feature>
<dbReference type="GO" id="GO:0003676">
    <property type="term" value="F:nucleic acid binding"/>
    <property type="evidence" value="ECO:0007669"/>
    <property type="project" value="InterPro"/>
</dbReference>
<feature type="binding site" evidence="2">
    <location>
        <position position="177"/>
    </location>
    <ligand>
        <name>Mg(2+)</name>
        <dbReference type="ChEBI" id="CHEBI:18420"/>
        <note>catalytic</note>
    </ligand>
</feature>
<dbReference type="InterPro" id="IPR044925">
    <property type="entry name" value="His-Me_finger_sf"/>
</dbReference>
<reference evidence="6 7" key="1">
    <citation type="submission" date="2019-12" db="EMBL/GenBank/DDBJ databases">
        <authorList>
            <person name="Shi Y."/>
        </authorList>
    </citation>
    <scope>NUCLEOTIDE SEQUENCE [LARGE SCALE GENOMIC DNA]</scope>
    <source>
        <strain evidence="6 7">JCM 17929</strain>
    </source>
</reference>